<proteinExistence type="predicted"/>
<dbReference type="SUPFAM" id="SSF53098">
    <property type="entry name" value="Ribonuclease H-like"/>
    <property type="match status" value="1"/>
</dbReference>
<protein>
    <recommendedName>
        <fullName evidence="4">3'-5' exonuclease domain-containing protein</fullName>
    </recommendedName>
</protein>
<organism evidence="2 3">
    <name type="scientific">Achlya hypogyna</name>
    <name type="common">Oomycete</name>
    <name type="synonym">Protoachlya hypogyna</name>
    <dbReference type="NCBI Taxonomy" id="1202772"/>
    <lineage>
        <taxon>Eukaryota</taxon>
        <taxon>Sar</taxon>
        <taxon>Stramenopiles</taxon>
        <taxon>Oomycota</taxon>
        <taxon>Saprolegniomycetes</taxon>
        <taxon>Saprolegniales</taxon>
        <taxon>Achlyaceae</taxon>
        <taxon>Achlya</taxon>
    </lineage>
</organism>
<name>A0A1V9YSJ6_ACHHY</name>
<feature type="non-terminal residue" evidence="2">
    <location>
        <position position="867"/>
    </location>
</feature>
<gene>
    <name evidence="2" type="ORF">ACHHYP_06671</name>
</gene>
<accession>A0A1V9YSJ6</accession>
<dbReference type="EMBL" id="JNBR01001118">
    <property type="protein sequence ID" value="OQR88722.1"/>
    <property type="molecule type" value="Genomic_DNA"/>
</dbReference>
<dbReference type="STRING" id="1202772.A0A1V9YSJ6"/>
<dbReference type="AlphaFoldDB" id="A0A1V9YSJ6"/>
<keyword evidence="3" id="KW-1185">Reference proteome</keyword>
<evidence type="ECO:0000256" key="1">
    <source>
        <dbReference type="SAM" id="MobiDB-lite"/>
    </source>
</evidence>
<feature type="compositionally biased region" description="Low complexity" evidence="1">
    <location>
        <begin position="522"/>
        <end position="533"/>
    </location>
</feature>
<dbReference type="InterPro" id="IPR036397">
    <property type="entry name" value="RNaseH_sf"/>
</dbReference>
<reference evidence="2 3" key="1">
    <citation type="journal article" date="2014" name="Genome Biol. Evol.">
        <title>The secreted proteins of Achlya hypogyna and Thraustotheca clavata identify the ancestral oomycete secretome and reveal gene acquisitions by horizontal gene transfer.</title>
        <authorList>
            <person name="Misner I."/>
            <person name="Blouin N."/>
            <person name="Leonard G."/>
            <person name="Richards T.A."/>
            <person name="Lane C.E."/>
        </authorList>
    </citation>
    <scope>NUCLEOTIDE SEQUENCE [LARGE SCALE GENOMIC DNA]</scope>
    <source>
        <strain evidence="2 3">ATCC 48635</strain>
    </source>
</reference>
<dbReference type="GO" id="GO:0003676">
    <property type="term" value="F:nucleic acid binding"/>
    <property type="evidence" value="ECO:0007669"/>
    <property type="project" value="InterPro"/>
</dbReference>
<sequence length="867" mass="92289">MMHDGATTRRPPTVSMSAFVRDQVLVYTKRMLAVTSTGGVYNSADVHRTIAPPSPLDARKAATRVVHALKLHPAVVSTGAKGHWCCKAATPSRSTSPKLLENTTGDAQIIDHWVEQYKAQFLPAILDITGAGGYVSIDTVRAHVAAMAPTAPVDDVFTAILASLGQDVRLQLQSANGKAPTAFVAAESGTPAPTADPVVAIAKQLASLVEPQILASVEMDKPYSTAALRVMLTPMASSAIPLDALVSAVVNHVRCNQELQFLGDADGNGFFVKPAPATGPTMHHAPQNVLPLTQPSPTAPLVTPTSVMIAPVKTAVPPSTPSRMLSPKKLAIATEVYVQAMLRWLNTHAEACGHAVVYGWRLSLPFSLPKDALKTHIIPAMVADPRLAHRPSYLACFCFGSRGASAVATVESVVAQITPFFVLGMLSTTKKGKAYTEADVLGQLRVPNGVDENAVLDRLYEAMKAERDVSVRIMANGRPAFDAKPHALLKKPSTPMTVKAPKTSVPATPSMTPTPTRPRADSIVSSTSATSTVSPPPYESFQDAFLADSAPVAGNVDNYVAYYADENLKEVLDTVKTGNAFYASSMRSWLKHLPDDIDTEAVIAGLVVLLRQHPCLAYDDDDASRSFFYLVGTAPPQGSPMPLSPVSAIESDDDLGDVFSDSNASENASFRSRTSSADVDDVSIPLLELQATIDHAPVVVVTSTDHLRQAVGSHALFSTPTVTGSVAIDVHGVLPNLLIQLAFEDTIFIIECTSIPAADVTKYLQPILMSHTVTKIVYDGYTVAEALTTIAGTIPVGVLDLQLLMELETSQITASFADFAERCQCPPHPHPRYLSRPRLLTQIPLSSEARDAAAATVRLLSQAAFAC</sequence>
<comment type="caution">
    <text evidence="2">The sequence shown here is derived from an EMBL/GenBank/DDBJ whole genome shotgun (WGS) entry which is preliminary data.</text>
</comment>
<evidence type="ECO:0000313" key="3">
    <source>
        <dbReference type="Proteomes" id="UP000243579"/>
    </source>
</evidence>
<feature type="compositionally biased region" description="Low complexity" evidence="1">
    <location>
        <begin position="503"/>
        <end position="514"/>
    </location>
</feature>
<evidence type="ECO:0008006" key="4">
    <source>
        <dbReference type="Google" id="ProtNLM"/>
    </source>
</evidence>
<feature type="region of interest" description="Disordered" evidence="1">
    <location>
        <begin position="493"/>
        <end position="535"/>
    </location>
</feature>
<dbReference type="Proteomes" id="UP000243579">
    <property type="component" value="Unassembled WGS sequence"/>
</dbReference>
<evidence type="ECO:0000313" key="2">
    <source>
        <dbReference type="EMBL" id="OQR88722.1"/>
    </source>
</evidence>
<dbReference type="Gene3D" id="3.30.420.10">
    <property type="entry name" value="Ribonuclease H-like superfamily/Ribonuclease H"/>
    <property type="match status" value="1"/>
</dbReference>
<dbReference type="InterPro" id="IPR012337">
    <property type="entry name" value="RNaseH-like_sf"/>
</dbReference>